<organism evidence="2">
    <name type="scientific">freshwater metagenome</name>
    <dbReference type="NCBI Taxonomy" id="449393"/>
    <lineage>
        <taxon>unclassified sequences</taxon>
        <taxon>metagenomes</taxon>
        <taxon>ecological metagenomes</taxon>
    </lineage>
</organism>
<evidence type="ECO:0000313" key="2">
    <source>
        <dbReference type="EMBL" id="CAB4788429.1"/>
    </source>
</evidence>
<protein>
    <submittedName>
        <fullName evidence="2">Unannotated protein</fullName>
    </submittedName>
</protein>
<sequence length="145" mass="15638">MTELVVVLLIAVLIASMILIVALEPGPSPSDLAIAYELAWDRLDFATIWALSDPSMRDGRNRRDFVADKKTAYSHGLHPTNLVASAKVDEVAVSGEVAVAITSLTLLQTADAASASGSQIYNEVRMARRMGKWEVSGYLLHSPQA</sequence>
<dbReference type="AlphaFoldDB" id="A0A6J6WW87"/>
<dbReference type="EMBL" id="CAEZWM010000296">
    <property type="protein sequence ID" value="CAB4674781.1"/>
    <property type="molecule type" value="Genomic_DNA"/>
</dbReference>
<reference evidence="2" key="1">
    <citation type="submission" date="2020-05" db="EMBL/GenBank/DDBJ databases">
        <authorList>
            <person name="Chiriac C."/>
            <person name="Salcher M."/>
            <person name="Ghai R."/>
            <person name="Kavagutti S V."/>
        </authorList>
    </citation>
    <scope>NUCLEOTIDE SEQUENCE</scope>
</reference>
<gene>
    <name evidence="1" type="ORF">UFOPK2242_01676</name>
    <name evidence="2" type="ORF">UFOPK2925_01254</name>
</gene>
<evidence type="ECO:0000313" key="1">
    <source>
        <dbReference type="EMBL" id="CAB4674781.1"/>
    </source>
</evidence>
<accession>A0A6J6WW87</accession>
<name>A0A6J6WW87_9ZZZZ</name>
<proteinExistence type="predicted"/>
<dbReference type="EMBL" id="CAEZZU010000208">
    <property type="protein sequence ID" value="CAB4788429.1"/>
    <property type="molecule type" value="Genomic_DNA"/>
</dbReference>